<dbReference type="KEGG" id="lse:F1C12_15560"/>
<sequence length="260" mass="25796">MRTTPRRLLTLAVALATTTGFMLAVGAGAQAATPGSTTCSGGSVQAPATLPPGSYKNVEIAGFCGLDPSVAISGNVTVDPGAGLQLSGASIGGNLSVGSGAILFAYGTHVGGNVSASNAHALYMFFSQVGKNLTVQGGGSGRNCTDPDPDTSFGNDTMVKDSHIAGNMTFSNWAGCWFGVLRNTVGGNMTIANMYANPLNANFPGTPDQVFQGLDSTEVGANTVGGVLSCSGNTPAAQLGDSGAAPNAARKAVGECAVLV</sequence>
<dbReference type="Proteomes" id="UP000515511">
    <property type="component" value="Chromosome"/>
</dbReference>
<accession>A0A7G6YD24</accession>
<dbReference type="EMBL" id="CP043641">
    <property type="protein sequence ID" value="QNE36389.1"/>
    <property type="molecule type" value="Genomic_DNA"/>
</dbReference>
<feature type="chain" id="PRO_5038525789" evidence="1">
    <location>
        <begin position="25"/>
        <end position="260"/>
    </location>
</feature>
<dbReference type="AlphaFoldDB" id="A0A7G6YD24"/>
<dbReference type="RefSeq" id="WP_185275825.1">
    <property type="nucleotide sequence ID" value="NZ_CP043641.1"/>
</dbReference>
<dbReference type="SUPFAM" id="SSF51161">
    <property type="entry name" value="Trimeric LpxA-like enzymes"/>
    <property type="match status" value="1"/>
</dbReference>
<reference evidence="3" key="1">
    <citation type="submission" date="2019-09" db="EMBL/GenBank/DDBJ databases">
        <title>Antimicrobial potential of Antarctic Bacteria.</title>
        <authorList>
            <person name="Benaud N."/>
            <person name="Edwards R.J."/>
            <person name="Ferrari B.C."/>
        </authorList>
    </citation>
    <scope>NUCLEOTIDE SEQUENCE [LARGE SCALE GENOMIC DNA]</scope>
    <source>
        <strain evidence="3">INR9</strain>
    </source>
</reference>
<proteinExistence type="predicted"/>
<keyword evidence="1" id="KW-0732">Signal</keyword>
<name>A0A7G6YD24_9MICO</name>
<organism evidence="2 3">
    <name type="scientific">Leifsonia shinshuensis</name>
    <dbReference type="NCBI Taxonomy" id="150026"/>
    <lineage>
        <taxon>Bacteria</taxon>
        <taxon>Bacillati</taxon>
        <taxon>Actinomycetota</taxon>
        <taxon>Actinomycetes</taxon>
        <taxon>Micrococcales</taxon>
        <taxon>Microbacteriaceae</taxon>
        <taxon>Leifsonia</taxon>
    </lineage>
</organism>
<feature type="signal peptide" evidence="1">
    <location>
        <begin position="1"/>
        <end position="24"/>
    </location>
</feature>
<dbReference type="InterPro" id="IPR011004">
    <property type="entry name" value="Trimer_LpxA-like_sf"/>
</dbReference>
<dbReference type="Gene3D" id="2.160.10.10">
    <property type="entry name" value="Hexapeptide repeat proteins"/>
    <property type="match status" value="1"/>
</dbReference>
<protein>
    <submittedName>
        <fullName evidence="2">Uncharacterized protein</fullName>
    </submittedName>
</protein>
<evidence type="ECO:0000256" key="1">
    <source>
        <dbReference type="SAM" id="SignalP"/>
    </source>
</evidence>
<evidence type="ECO:0000313" key="2">
    <source>
        <dbReference type="EMBL" id="QNE36389.1"/>
    </source>
</evidence>
<evidence type="ECO:0000313" key="3">
    <source>
        <dbReference type="Proteomes" id="UP000515511"/>
    </source>
</evidence>
<gene>
    <name evidence="2" type="ORF">F1C12_15560</name>
</gene>